<keyword evidence="7" id="KW-1185">Reference proteome</keyword>
<sequence length="546" mass="59840">MPSHSNGSALLPFGFSTPTPTPSACSSFYLAVFATLSLPIVFALLFLFYAHASLTYSHTIGGKIERGTLFGIVEHHTLTPGSIDVPGTPADPEKDPEPPKFLTGGRGRGLTGAWWKSTRLSSYYNSNGRLGYIQYQEAGTGSLLLFLTGFPIRRFAWWINFETGMDISMQMLKKLRRVEQLEEERISQSNYVLSALVLIFALIGLLEEPRTLPRAVKNVFTARSTPDIRVFLFASIVASITGFIVGLFLGCIPNRRLDGEGPGPKHWNWTVRGRRVSLITLLAMPWILLAFVTGASGFVGAQAVQHLLGVEYAVRGTSRSGKAEELNKPVPQPDFQVVVVDDLIKGDLSDALKSVHAVIHAASPILRGSNHIKVAVEDTMNIIRQAHAAEVFKVTIDSFYAAIPSDAEMQDPTRISIKIALPVFKEGALPWLLYPASKVFAEKAVWAFVDKHPEMDVIAPLLGGVLDCTAAAREVGRISPYVKARTVDKGDGPVLGREGAVVNTTKAREILRLEKFIPWERMVVDAASSVLENEWRIQLPGQPSKD</sequence>
<name>A0A0C9U933_SPHS4</name>
<dbReference type="InterPro" id="IPR036291">
    <property type="entry name" value="NAD(P)-bd_dom_sf"/>
</dbReference>
<evidence type="ECO:0000313" key="7">
    <source>
        <dbReference type="Proteomes" id="UP000054279"/>
    </source>
</evidence>
<proteinExistence type="inferred from homology"/>
<dbReference type="PANTHER" id="PTHR10366:SF564">
    <property type="entry name" value="STEROL-4-ALPHA-CARBOXYLATE 3-DEHYDROGENASE, DECARBOXYLATING"/>
    <property type="match status" value="1"/>
</dbReference>
<evidence type="ECO:0000256" key="4">
    <source>
        <dbReference type="SAM" id="Phobius"/>
    </source>
</evidence>
<dbReference type="OrthoDB" id="2735536at2759"/>
<keyword evidence="4" id="KW-0472">Membrane</keyword>
<dbReference type="HOGENOM" id="CLU_498910_0_0_1"/>
<dbReference type="Gene3D" id="3.40.50.720">
    <property type="entry name" value="NAD(P)-binding Rossmann-like Domain"/>
    <property type="match status" value="1"/>
</dbReference>
<evidence type="ECO:0000256" key="3">
    <source>
        <dbReference type="SAM" id="MobiDB-lite"/>
    </source>
</evidence>
<dbReference type="SUPFAM" id="SSF51735">
    <property type="entry name" value="NAD(P)-binding Rossmann-fold domains"/>
    <property type="match status" value="1"/>
</dbReference>
<feature type="transmembrane region" description="Helical" evidence="4">
    <location>
        <begin position="276"/>
        <end position="299"/>
    </location>
</feature>
<accession>A0A0C9U933</accession>
<dbReference type="PANTHER" id="PTHR10366">
    <property type="entry name" value="NAD DEPENDENT EPIMERASE/DEHYDRATASE"/>
    <property type="match status" value="1"/>
</dbReference>
<dbReference type="InterPro" id="IPR050425">
    <property type="entry name" value="NAD(P)_dehydrat-like"/>
</dbReference>
<feature type="transmembrane region" description="Helical" evidence="4">
    <location>
        <begin position="190"/>
        <end position="206"/>
    </location>
</feature>
<dbReference type="AlphaFoldDB" id="A0A0C9U933"/>
<feature type="transmembrane region" description="Helical" evidence="4">
    <location>
        <begin position="230"/>
        <end position="252"/>
    </location>
</feature>
<feature type="region of interest" description="Disordered" evidence="3">
    <location>
        <begin position="80"/>
        <end position="102"/>
    </location>
</feature>
<organism evidence="6 7">
    <name type="scientific">Sphaerobolus stellatus (strain SS14)</name>
    <dbReference type="NCBI Taxonomy" id="990650"/>
    <lineage>
        <taxon>Eukaryota</taxon>
        <taxon>Fungi</taxon>
        <taxon>Dikarya</taxon>
        <taxon>Basidiomycota</taxon>
        <taxon>Agaricomycotina</taxon>
        <taxon>Agaricomycetes</taxon>
        <taxon>Phallomycetidae</taxon>
        <taxon>Geastrales</taxon>
        <taxon>Sphaerobolaceae</taxon>
        <taxon>Sphaerobolus</taxon>
    </lineage>
</organism>
<feature type="domain" description="NAD-dependent epimerase/dehydratase" evidence="5">
    <location>
        <begin position="291"/>
        <end position="458"/>
    </location>
</feature>
<keyword evidence="1" id="KW-0560">Oxidoreductase</keyword>
<keyword evidence="4" id="KW-1133">Transmembrane helix</keyword>
<feature type="transmembrane region" description="Helical" evidence="4">
    <location>
        <begin position="28"/>
        <end position="50"/>
    </location>
</feature>
<protein>
    <submittedName>
        <fullName evidence="6">Unplaced genomic scaffold SPHSTscaffold_333, whole genome shotgun sequence</fullName>
    </submittedName>
</protein>
<gene>
    <name evidence="6" type="ORF">M422DRAFT_273466</name>
</gene>
<comment type="similarity">
    <text evidence="2">Belongs to the NAD(P)-dependent epimerase/dehydratase family. Dihydroflavonol-4-reductase subfamily.</text>
</comment>
<evidence type="ECO:0000313" key="6">
    <source>
        <dbReference type="EMBL" id="KIJ25562.1"/>
    </source>
</evidence>
<dbReference type="InterPro" id="IPR001509">
    <property type="entry name" value="Epimerase_deHydtase"/>
</dbReference>
<dbReference type="Proteomes" id="UP000054279">
    <property type="component" value="Unassembled WGS sequence"/>
</dbReference>
<evidence type="ECO:0000256" key="2">
    <source>
        <dbReference type="ARBA" id="ARBA00023445"/>
    </source>
</evidence>
<dbReference type="EMBL" id="KN837408">
    <property type="protein sequence ID" value="KIJ25562.1"/>
    <property type="molecule type" value="Genomic_DNA"/>
</dbReference>
<reference evidence="6 7" key="1">
    <citation type="submission" date="2014-06" db="EMBL/GenBank/DDBJ databases">
        <title>Evolutionary Origins and Diversification of the Mycorrhizal Mutualists.</title>
        <authorList>
            <consortium name="DOE Joint Genome Institute"/>
            <consortium name="Mycorrhizal Genomics Consortium"/>
            <person name="Kohler A."/>
            <person name="Kuo A."/>
            <person name="Nagy L.G."/>
            <person name="Floudas D."/>
            <person name="Copeland A."/>
            <person name="Barry K.W."/>
            <person name="Cichocki N."/>
            <person name="Veneault-Fourrey C."/>
            <person name="LaButti K."/>
            <person name="Lindquist E.A."/>
            <person name="Lipzen A."/>
            <person name="Lundell T."/>
            <person name="Morin E."/>
            <person name="Murat C."/>
            <person name="Riley R."/>
            <person name="Ohm R."/>
            <person name="Sun H."/>
            <person name="Tunlid A."/>
            <person name="Henrissat B."/>
            <person name="Grigoriev I.V."/>
            <person name="Hibbett D.S."/>
            <person name="Martin F."/>
        </authorList>
    </citation>
    <scope>NUCLEOTIDE SEQUENCE [LARGE SCALE GENOMIC DNA]</scope>
    <source>
        <strain evidence="6 7">SS14</strain>
    </source>
</reference>
<evidence type="ECO:0000256" key="1">
    <source>
        <dbReference type="ARBA" id="ARBA00023002"/>
    </source>
</evidence>
<dbReference type="GO" id="GO:0016616">
    <property type="term" value="F:oxidoreductase activity, acting on the CH-OH group of donors, NAD or NADP as acceptor"/>
    <property type="evidence" value="ECO:0007669"/>
    <property type="project" value="TreeGrafter"/>
</dbReference>
<evidence type="ECO:0000259" key="5">
    <source>
        <dbReference type="Pfam" id="PF01370"/>
    </source>
</evidence>
<keyword evidence="4" id="KW-0812">Transmembrane</keyword>
<dbReference type="Pfam" id="PF01370">
    <property type="entry name" value="Epimerase"/>
    <property type="match status" value="1"/>
</dbReference>